<protein>
    <recommendedName>
        <fullName evidence="3">NAD(P)-binding protein</fullName>
    </recommendedName>
</protein>
<evidence type="ECO:0000313" key="1">
    <source>
        <dbReference type="Proteomes" id="UP000504637"/>
    </source>
</evidence>
<keyword evidence="1" id="KW-1185">Reference proteome</keyword>
<dbReference type="GeneID" id="54366226"/>
<reference evidence="2" key="3">
    <citation type="submission" date="2025-08" db="UniProtKB">
        <authorList>
            <consortium name="RefSeq"/>
        </authorList>
    </citation>
    <scope>IDENTIFICATION</scope>
    <source>
        <strain evidence="2">CBS 342.82</strain>
    </source>
</reference>
<reference evidence="2" key="1">
    <citation type="submission" date="2020-01" db="EMBL/GenBank/DDBJ databases">
        <authorList>
            <consortium name="DOE Joint Genome Institute"/>
            <person name="Haridas S."/>
            <person name="Albert R."/>
            <person name="Binder M."/>
            <person name="Bloem J."/>
            <person name="Labutti K."/>
            <person name="Salamov A."/>
            <person name="Andreopoulos B."/>
            <person name="Baker S.E."/>
            <person name="Barry K."/>
            <person name="Bills G."/>
            <person name="Bluhm B.H."/>
            <person name="Cannon C."/>
            <person name="Castanera R."/>
            <person name="Culley D.E."/>
            <person name="Daum C."/>
            <person name="Ezra D."/>
            <person name="Gonzalez J.B."/>
            <person name="Henrissat B."/>
            <person name="Kuo A."/>
            <person name="Liang C."/>
            <person name="Lipzen A."/>
            <person name="Lutzoni F."/>
            <person name="Magnuson J."/>
            <person name="Mondo S."/>
            <person name="Nolan M."/>
            <person name="Ohm R."/>
            <person name="Pangilinan J."/>
            <person name="Park H.-J."/>
            <person name="Ramirez L."/>
            <person name="Alfaro M."/>
            <person name="Sun H."/>
            <person name="Tritt A."/>
            <person name="Yoshinaga Y."/>
            <person name="Zwiers L.-H."/>
            <person name="Turgeon B.G."/>
            <person name="Goodwin S.B."/>
            <person name="Spatafora J.W."/>
            <person name="Crous P.W."/>
            <person name="Grigoriev I.V."/>
        </authorList>
    </citation>
    <scope>NUCLEOTIDE SEQUENCE</scope>
    <source>
        <strain evidence="2">CBS 342.82</strain>
    </source>
</reference>
<proteinExistence type="predicted"/>
<evidence type="ECO:0000313" key="2">
    <source>
        <dbReference type="RefSeq" id="XP_033460493.1"/>
    </source>
</evidence>
<dbReference type="RefSeq" id="XP_033460493.1">
    <property type="nucleotide sequence ID" value="XM_033608426.1"/>
</dbReference>
<dbReference type="InterPro" id="IPR036291">
    <property type="entry name" value="NAD(P)-bd_dom_sf"/>
</dbReference>
<dbReference type="SUPFAM" id="SSF51735">
    <property type="entry name" value="NAD(P)-binding Rossmann-fold domains"/>
    <property type="match status" value="1"/>
</dbReference>
<dbReference type="Proteomes" id="UP000504637">
    <property type="component" value="Unplaced"/>
</dbReference>
<gene>
    <name evidence="2" type="ORF">K489DRAFT_430863</name>
</gene>
<dbReference type="AlphaFoldDB" id="A0A6J3M9H1"/>
<dbReference type="Gene3D" id="3.40.50.720">
    <property type="entry name" value="NAD(P)-binding Rossmann-like Domain"/>
    <property type="match status" value="1"/>
</dbReference>
<reference evidence="2" key="2">
    <citation type="submission" date="2020-04" db="EMBL/GenBank/DDBJ databases">
        <authorList>
            <consortium name="NCBI Genome Project"/>
        </authorList>
    </citation>
    <scope>NUCLEOTIDE SEQUENCE</scope>
    <source>
        <strain evidence="2">CBS 342.82</strain>
    </source>
</reference>
<sequence length="143" mass="15769">MSLQGKVTLIIGVDLDNGAHRAQSFANQGASFALHYYSTHNLANIQRLGAGLRTLCPNSRITFHESDLESASDIKAMFQDVVAHHGEIEYVSTPDGGVTTRPESVPAGSNHHDMFWYRVFLYQQAKAAERRHADFLLNISLAG</sequence>
<evidence type="ECO:0008006" key="3">
    <source>
        <dbReference type="Google" id="ProtNLM"/>
    </source>
</evidence>
<name>A0A6J3M9H1_9PEZI</name>
<accession>A0A6J3M9H1</accession>
<organism evidence="2">
    <name type="scientific">Dissoconium aciculare CBS 342.82</name>
    <dbReference type="NCBI Taxonomy" id="1314786"/>
    <lineage>
        <taxon>Eukaryota</taxon>
        <taxon>Fungi</taxon>
        <taxon>Dikarya</taxon>
        <taxon>Ascomycota</taxon>
        <taxon>Pezizomycotina</taxon>
        <taxon>Dothideomycetes</taxon>
        <taxon>Dothideomycetidae</taxon>
        <taxon>Mycosphaerellales</taxon>
        <taxon>Dissoconiaceae</taxon>
        <taxon>Dissoconium</taxon>
    </lineage>
</organism>